<name>A0A841R7C4_9SPIO</name>
<evidence type="ECO:0000259" key="8">
    <source>
        <dbReference type="PROSITE" id="PS51202"/>
    </source>
</evidence>
<evidence type="ECO:0000313" key="9">
    <source>
        <dbReference type="EMBL" id="MBB6478940.1"/>
    </source>
</evidence>
<dbReference type="InterPro" id="IPR006036">
    <property type="entry name" value="K_uptake_TrkA"/>
</dbReference>
<dbReference type="SUPFAM" id="SSF116726">
    <property type="entry name" value="TrkA C-terminal domain-like"/>
    <property type="match status" value="2"/>
</dbReference>
<dbReference type="Gene3D" id="3.40.50.720">
    <property type="entry name" value="NAD(P)-binding Rossmann-like Domain"/>
    <property type="match status" value="2"/>
</dbReference>
<evidence type="ECO:0000256" key="2">
    <source>
        <dbReference type="ARBA" id="ARBA00022448"/>
    </source>
</evidence>
<dbReference type="SUPFAM" id="SSF51735">
    <property type="entry name" value="NAD(P)-binding Rossmann-fold domains"/>
    <property type="match status" value="2"/>
</dbReference>
<dbReference type="EMBL" id="JACHGJ010000001">
    <property type="protein sequence ID" value="MBB6478940.1"/>
    <property type="molecule type" value="Genomic_DNA"/>
</dbReference>
<dbReference type="NCBIfam" id="NF007031">
    <property type="entry name" value="PRK09496.1-2"/>
    <property type="match status" value="1"/>
</dbReference>
<dbReference type="PROSITE" id="PS51201">
    <property type="entry name" value="RCK_N"/>
    <property type="match status" value="1"/>
</dbReference>
<dbReference type="InterPro" id="IPR006037">
    <property type="entry name" value="RCK_C"/>
</dbReference>
<dbReference type="Pfam" id="PF02080">
    <property type="entry name" value="TrkA_C"/>
    <property type="match status" value="2"/>
</dbReference>
<dbReference type="GO" id="GO:0005886">
    <property type="term" value="C:plasma membrane"/>
    <property type="evidence" value="ECO:0007669"/>
    <property type="project" value="InterPro"/>
</dbReference>
<dbReference type="NCBIfam" id="NF007039">
    <property type="entry name" value="PRK09496.3-2"/>
    <property type="match status" value="1"/>
</dbReference>
<dbReference type="InterPro" id="IPR036721">
    <property type="entry name" value="RCK_C_sf"/>
</dbReference>
<proteinExistence type="predicted"/>
<dbReference type="PROSITE" id="PS51202">
    <property type="entry name" value="RCK_C"/>
    <property type="match status" value="2"/>
</dbReference>
<dbReference type="Pfam" id="PF02254">
    <property type="entry name" value="TrkA_N"/>
    <property type="match status" value="2"/>
</dbReference>
<evidence type="ECO:0000256" key="3">
    <source>
        <dbReference type="ARBA" id="ARBA00022538"/>
    </source>
</evidence>
<feature type="domain" description="RCK C-terminal" evidence="8">
    <location>
        <begin position="386"/>
        <end position="467"/>
    </location>
</feature>
<dbReference type="PANTHER" id="PTHR43833:SF5">
    <property type="entry name" value="TRK SYSTEM POTASSIUM UPTAKE PROTEIN TRKA"/>
    <property type="match status" value="1"/>
</dbReference>
<evidence type="ECO:0000256" key="4">
    <source>
        <dbReference type="ARBA" id="ARBA00022958"/>
    </source>
</evidence>
<keyword evidence="6" id="KW-0406">Ion transport</keyword>
<evidence type="ECO:0000313" key="10">
    <source>
        <dbReference type="Proteomes" id="UP000587760"/>
    </source>
</evidence>
<feature type="domain" description="RCK N-terminal" evidence="7">
    <location>
        <begin position="1"/>
        <end position="121"/>
    </location>
</feature>
<dbReference type="GO" id="GO:0015079">
    <property type="term" value="F:potassium ion transmembrane transporter activity"/>
    <property type="evidence" value="ECO:0007669"/>
    <property type="project" value="InterPro"/>
</dbReference>
<feature type="domain" description="RCK C-terminal" evidence="8">
    <location>
        <begin position="141"/>
        <end position="224"/>
    </location>
</feature>
<gene>
    <name evidence="9" type="ORF">HNR50_000573</name>
</gene>
<dbReference type="PRINTS" id="PR00335">
    <property type="entry name" value="KUPTAKETRKA"/>
</dbReference>
<dbReference type="AlphaFoldDB" id="A0A841R7C4"/>
<keyword evidence="3" id="KW-0633">Potassium transport</keyword>
<keyword evidence="5" id="KW-0520">NAD</keyword>
<keyword evidence="2" id="KW-0813">Transport</keyword>
<dbReference type="PANTHER" id="PTHR43833">
    <property type="entry name" value="POTASSIUM CHANNEL PROTEIN 2-RELATED-RELATED"/>
    <property type="match status" value="1"/>
</dbReference>
<organism evidence="9 10">
    <name type="scientific">Spirochaeta isovalerica</name>
    <dbReference type="NCBI Taxonomy" id="150"/>
    <lineage>
        <taxon>Bacteria</taxon>
        <taxon>Pseudomonadati</taxon>
        <taxon>Spirochaetota</taxon>
        <taxon>Spirochaetia</taxon>
        <taxon>Spirochaetales</taxon>
        <taxon>Spirochaetaceae</taxon>
        <taxon>Spirochaeta</taxon>
    </lineage>
</organism>
<keyword evidence="10" id="KW-1185">Reference proteome</keyword>
<reference evidence="9 10" key="1">
    <citation type="submission" date="2020-08" db="EMBL/GenBank/DDBJ databases">
        <title>Genomic Encyclopedia of Type Strains, Phase IV (KMG-IV): sequencing the most valuable type-strain genomes for metagenomic binning, comparative biology and taxonomic classification.</title>
        <authorList>
            <person name="Goeker M."/>
        </authorList>
    </citation>
    <scope>NUCLEOTIDE SEQUENCE [LARGE SCALE GENOMIC DNA]</scope>
    <source>
        <strain evidence="9 10">DSM 2461</strain>
    </source>
</reference>
<dbReference type="RefSeq" id="WP_184743445.1">
    <property type="nucleotide sequence ID" value="NZ_JACHGJ010000001.1"/>
</dbReference>
<protein>
    <recommendedName>
        <fullName evidence="1">Trk system potassium uptake protein TrkA</fullName>
    </recommendedName>
</protein>
<evidence type="ECO:0000259" key="7">
    <source>
        <dbReference type="PROSITE" id="PS51201"/>
    </source>
</evidence>
<evidence type="ECO:0000256" key="5">
    <source>
        <dbReference type="ARBA" id="ARBA00023027"/>
    </source>
</evidence>
<comment type="caution">
    <text evidence="9">The sequence shown here is derived from an EMBL/GenBank/DDBJ whole genome shotgun (WGS) entry which is preliminary data.</text>
</comment>
<evidence type="ECO:0000256" key="1">
    <source>
        <dbReference type="ARBA" id="ARBA00017378"/>
    </source>
</evidence>
<dbReference type="InterPro" id="IPR036291">
    <property type="entry name" value="NAD(P)-bd_dom_sf"/>
</dbReference>
<dbReference type="InterPro" id="IPR003148">
    <property type="entry name" value="RCK_N"/>
</dbReference>
<accession>A0A841R7C4</accession>
<sequence length="468" mass="52274">MNIIILGAGKVGYHLARQLIHEDQHVTIIERDSHRAKQVSNQLDCIIINDEGNNLDVLRQAGLDKADFFISVTESDELNMISCGLASSYRNEVFTIARVRNIDYSHSAMSSRSLMGINQIINPEIEAAREIAKSVEHGAMSNVLQFNNTELQMLNLAVPRESSMIGQSLLQVNQTIGVTFLVPILMRDRDYIIPDGNTKFREGDLVYVIARESDFDVIFRFFRKPKVQINKIAIVGCGHLGCYVADYLVSNSEGESSLIGKLISRLTRQEQSGNLHLIDADYEQCKYLSERFPTAQVTHADITNEEVWEEELLKNFDLVISSTGNQELNLITSMYAKKVGVLRSISLVQTRAYKNIAESLGIDVSISINNVLVNTILKIIRKGNIKSIHNISGSPFEIIEFALSQSSSLNYQQIKNLKLPKETLIILVTRGEENLIPNGAMALEPGDHIVVIARKDSIKKLETLFGVG</sequence>
<evidence type="ECO:0000256" key="6">
    <source>
        <dbReference type="ARBA" id="ARBA00023065"/>
    </source>
</evidence>
<dbReference type="Proteomes" id="UP000587760">
    <property type="component" value="Unassembled WGS sequence"/>
</dbReference>
<dbReference type="Gene3D" id="3.30.70.1450">
    <property type="entry name" value="Regulator of K+ conductance, C-terminal domain"/>
    <property type="match status" value="2"/>
</dbReference>
<dbReference type="InterPro" id="IPR050721">
    <property type="entry name" value="Trk_Ktr_HKT_K-transport"/>
</dbReference>
<keyword evidence="4" id="KW-0630">Potassium</keyword>